<feature type="transmembrane region" description="Helical" evidence="7">
    <location>
        <begin position="132"/>
        <end position="157"/>
    </location>
</feature>
<gene>
    <name evidence="8" type="ORF">DCO17_03900</name>
</gene>
<feature type="transmembrane region" description="Helical" evidence="7">
    <location>
        <begin position="20"/>
        <end position="41"/>
    </location>
</feature>
<dbReference type="PANTHER" id="PTHR30086:SF15">
    <property type="entry name" value="LEUCINE EFFLUX PROTEIN"/>
    <property type="match status" value="1"/>
</dbReference>
<dbReference type="GO" id="GO:0015820">
    <property type="term" value="P:L-leucine transport"/>
    <property type="evidence" value="ECO:0007669"/>
    <property type="project" value="TreeGrafter"/>
</dbReference>
<dbReference type="Pfam" id="PF01810">
    <property type="entry name" value="LysE"/>
    <property type="match status" value="1"/>
</dbReference>
<dbReference type="RefSeq" id="WP_173955496.1">
    <property type="nucleotide sequence ID" value="NZ_CP028942.1"/>
</dbReference>
<dbReference type="InterPro" id="IPR001123">
    <property type="entry name" value="LeuE-type"/>
</dbReference>
<keyword evidence="4 7" id="KW-0812">Transmembrane</keyword>
<feature type="transmembrane region" description="Helical" evidence="7">
    <location>
        <begin position="83"/>
        <end position="104"/>
    </location>
</feature>
<evidence type="ECO:0000313" key="8">
    <source>
        <dbReference type="EMBL" id="QKM64452.1"/>
    </source>
</evidence>
<organism evidence="8 9">
    <name type="scientific">Polynucleobacter tropicus</name>
    <dbReference type="NCBI Taxonomy" id="1743174"/>
    <lineage>
        <taxon>Bacteria</taxon>
        <taxon>Pseudomonadati</taxon>
        <taxon>Pseudomonadota</taxon>
        <taxon>Betaproteobacteria</taxon>
        <taxon>Burkholderiales</taxon>
        <taxon>Burkholderiaceae</taxon>
        <taxon>Polynucleobacter</taxon>
    </lineage>
</organism>
<accession>A0A6M9PX39</accession>
<sequence length="225" mass="24736">MEWSAVNLLSPVNAGIADFSSYLLGTLLIILLPGPNSLYVLTISTQKGWRHGAWGAIGIFIGDSILMIAIALGAASMLLSSPVLFQTVRIAGALYLGWMGFGLLQSGRQRWNLSSKANAYEIQARLMQLHPLIAALSLSLTNPKAIFFFIAFFSQFIRPDFAYPAYTFMYLAVVLQIMSMAYLTGLIFAGQYFSGYFQGHQRLAAGLWLLTGALFISFAIRLMLV</sequence>
<dbReference type="PANTHER" id="PTHR30086">
    <property type="entry name" value="ARGININE EXPORTER PROTEIN ARGO"/>
    <property type="match status" value="1"/>
</dbReference>
<evidence type="ECO:0000256" key="6">
    <source>
        <dbReference type="ARBA" id="ARBA00023136"/>
    </source>
</evidence>
<feature type="transmembrane region" description="Helical" evidence="7">
    <location>
        <begin position="53"/>
        <end position="77"/>
    </location>
</feature>
<dbReference type="KEGG" id="ptrp:DCO17_03900"/>
<dbReference type="EMBL" id="CP028942">
    <property type="protein sequence ID" value="QKM64452.1"/>
    <property type="molecule type" value="Genomic_DNA"/>
</dbReference>
<dbReference type="NCBIfam" id="NF008201">
    <property type="entry name" value="PRK10958.1"/>
    <property type="match status" value="1"/>
</dbReference>
<evidence type="ECO:0000256" key="5">
    <source>
        <dbReference type="ARBA" id="ARBA00022989"/>
    </source>
</evidence>
<dbReference type="PIRSF" id="PIRSF006324">
    <property type="entry name" value="LeuE"/>
    <property type="match status" value="1"/>
</dbReference>
<comment type="similarity">
    <text evidence="2">Belongs to the Rht family.</text>
</comment>
<keyword evidence="6 7" id="KW-0472">Membrane</keyword>
<keyword evidence="9" id="KW-1185">Reference proteome</keyword>
<proteinExistence type="inferred from homology"/>
<reference evidence="8 9" key="1">
    <citation type="submission" date="2018-04" db="EMBL/GenBank/DDBJ databases">
        <title>Polynucleobacter sp. UH21B genome.</title>
        <authorList>
            <person name="Hahn M.W."/>
        </authorList>
    </citation>
    <scope>NUCLEOTIDE SEQUENCE [LARGE SCALE GENOMIC DNA]</scope>
    <source>
        <strain evidence="8 9">MWH-UH21B</strain>
    </source>
</reference>
<feature type="transmembrane region" description="Helical" evidence="7">
    <location>
        <begin position="169"/>
        <end position="193"/>
    </location>
</feature>
<feature type="transmembrane region" description="Helical" evidence="7">
    <location>
        <begin position="205"/>
        <end position="224"/>
    </location>
</feature>
<dbReference type="GO" id="GO:0015190">
    <property type="term" value="F:L-leucine transmembrane transporter activity"/>
    <property type="evidence" value="ECO:0007669"/>
    <property type="project" value="TreeGrafter"/>
</dbReference>
<name>A0A6M9PX39_9BURK</name>
<dbReference type="Proteomes" id="UP000503312">
    <property type="component" value="Chromosome"/>
</dbReference>
<evidence type="ECO:0000256" key="1">
    <source>
        <dbReference type="ARBA" id="ARBA00004651"/>
    </source>
</evidence>
<comment type="subcellular location">
    <subcellularLocation>
        <location evidence="1">Cell membrane</location>
        <topology evidence="1">Multi-pass membrane protein</topology>
    </subcellularLocation>
</comment>
<evidence type="ECO:0000256" key="7">
    <source>
        <dbReference type="SAM" id="Phobius"/>
    </source>
</evidence>
<dbReference type="AlphaFoldDB" id="A0A6M9PX39"/>
<protein>
    <submittedName>
        <fullName evidence="8">Leucine efflux protein LeuE</fullName>
    </submittedName>
</protein>
<evidence type="ECO:0000256" key="4">
    <source>
        <dbReference type="ARBA" id="ARBA00022692"/>
    </source>
</evidence>
<evidence type="ECO:0000256" key="2">
    <source>
        <dbReference type="ARBA" id="ARBA00007928"/>
    </source>
</evidence>
<evidence type="ECO:0000313" key="9">
    <source>
        <dbReference type="Proteomes" id="UP000503312"/>
    </source>
</evidence>
<dbReference type="GO" id="GO:0005886">
    <property type="term" value="C:plasma membrane"/>
    <property type="evidence" value="ECO:0007669"/>
    <property type="project" value="UniProtKB-SubCell"/>
</dbReference>
<keyword evidence="5 7" id="KW-1133">Transmembrane helix</keyword>
<keyword evidence="3" id="KW-1003">Cell membrane</keyword>
<evidence type="ECO:0000256" key="3">
    <source>
        <dbReference type="ARBA" id="ARBA00022475"/>
    </source>
</evidence>